<evidence type="ECO:0000313" key="2">
    <source>
        <dbReference type="EMBL" id="KAG2932681.1"/>
    </source>
</evidence>
<organism evidence="3 4">
    <name type="scientific">Phytophthora cactorum</name>
    <dbReference type="NCBI Taxonomy" id="29920"/>
    <lineage>
        <taxon>Eukaryota</taxon>
        <taxon>Sar</taxon>
        <taxon>Stramenopiles</taxon>
        <taxon>Oomycota</taxon>
        <taxon>Peronosporomycetes</taxon>
        <taxon>Peronosporales</taxon>
        <taxon>Peronosporaceae</taxon>
        <taxon>Phytophthora</taxon>
    </lineage>
</organism>
<comment type="caution">
    <text evidence="3">The sequence shown here is derived from an EMBL/GenBank/DDBJ whole genome shotgun (WGS) entry which is preliminary data.</text>
</comment>
<proteinExistence type="predicted"/>
<sequence>MAYNQDYELAASDATGVKHSREDNTGDNKEIHKLTAARSTAAQSARTKNGMSMSTKKAEVLLSSGNYFRWEFNMLMALARMGLLAQVEVAKPENEVTEAWLVKDTKAPGIIAQGVELQHQTKSRSATRAIQA</sequence>
<reference evidence="3" key="1">
    <citation type="submission" date="2018-05" db="EMBL/GenBank/DDBJ databases">
        <title>Effector identification in a new, highly contiguous assembly of the strawberry crown rot pathogen Phytophthora cactorum.</title>
        <authorList>
            <person name="Armitage A.D."/>
            <person name="Nellist C.F."/>
            <person name="Bates H."/>
            <person name="Vickerstaff R.J."/>
            <person name="Harrison R.J."/>
        </authorList>
    </citation>
    <scope>NUCLEOTIDE SEQUENCE</scope>
    <source>
        <strain evidence="1">4032</strain>
        <strain evidence="2">4040</strain>
        <strain evidence="3">P421</strain>
    </source>
</reference>
<dbReference type="EMBL" id="RCMK01000375">
    <property type="protein sequence ID" value="KAG2932681.1"/>
    <property type="molecule type" value="Genomic_DNA"/>
</dbReference>
<gene>
    <name evidence="1" type="ORF">PC115_g9585</name>
    <name evidence="2" type="ORF">PC117_g13092</name>
    <name evidence="3" type="ORF">PC129_g10814</name>
</gene>
<protein>
    <submittedName>
        <fullName evidence="3">Uncharacterized protein</fullName>
    </submittedName>
</protein>
<dbReference type="Proteomes" id="UP000774804">
    <property type="component" value="Unassembled WGS sequence"/>
</dbReference>
<dbReference type="AlphaFoldDB" id="A0A8T1KUV9"/>
<evidence type="ECO:0000313" key="3">
    <source>
        <dbReference type="EMBL" id="KAG3218393.1"/>
    </source>
</evidence>
<name>A0A8T1KUV9_9STRA</name>
<dbReference type="EMBL" id="RCMV01000365">
    <property type="protein sequence ID" value="KAG3218393.1"/>
    <property type="molecule type" value="Genomic_DNA"/>
</dbReference>
<accession>A0A8T1KUV9</accession>
<dbReference type="Proteomes" id="UP000736787">
    <property type="component" value="Unassembled WGS sequence"/>
</dbReference>
<dbReference type="Proteomes" id="UP000760860">
    <property type="component" value="Unassembled WGS sequence"/>
</dbReference>
<dbReference type="EMBL" id="RCMI01000266">
    <property type="protein sequence ID" value="KAG2921283.1"/>
    <property type="molecule type" value="Genomic_DNA"/>
</dbReference>
<dbReference type="VEuPathDB" id="FungiDB:PC110_g8824"/>
<evidence type="ECO:0000313" key="1">
    <source>
        <dbReference type="EMBL" id="KAG2921283.1"/>
    </source>
</evidence>
<evidence type="ECO:0000313" key="4">
    <source>
        <dbReference type="Proteomes" id="UP000760860"/>
    </source>
</evidence>